<dbReference type="AlphaFoldDB" id="A0A119HFI3"/>
<accession>A0A119HFI3</accession>
<sequence>MNIELDSAGKVAFAAPQQKWHKPEGDDGALLQTARFAGQEMMAITDDAGGFELHYLNFKADGFPSIEAAKLAAPEFAKRVLARLSDMIAN</sequence>
<comment type="caution">
    <text evidence="1">The sequence shown here is derived from an EMBL/GenBank/DDBJ whole genome shotgun (WGS) entry which is preliminary data.</text>
</comment>
<dbReference type="EMBL" id="LPHD01000049">
    <property type="protein sequence ID" value="KWA83982.1"/>
    <property type="molecule type" value="Genomic_DNA"/>
</dbReference>
<gene>
    <name evidence="1" type="ORF">WL29_21695</name>
</gene>
<evidence type="ECO:0000313" key="1">
    <source>
        <dbReference type="EMBL" id="KWA83982.1"/>
    </source>
</evidence>
<dbReference type="Proteomes" id="UP000060630">
    <property type="component" value="Unassembled WGS sequence"/>
</dbReference>
<protein>
    <submittedName>
        <fullName evidence="1">Uncharacterized protein</fullName>
    </submittedName>
</protein>
<name>A0A119HFI3_9BURK</name>
<organism evidence="1 2">
    <name type="scientific">Burkholderia ubonensis</name>
    <dbReference type="NCBI Taxonomy" id="101571"/>
    <lineage>
        <taxon>Bacteria</taxon>
        <taxon>Pseudomonadati</taxon>
        <taxon>Pseudomonadota</taxon>
        <taxon>Betaproteobacteria</taxon>
        <taxon>Burkholderiales</taxon>
        <taxon>Burkholderiaceae</taxon>
        <taxon>Burkholderia</taxon>
        <taxon>Burkholderia cepacia complex</taxon>
    </lineage>
</organism>
<reference evidence="1 2" key="1">
    <citation type="submission" date="2015-11" db="EMBL/GenBank/DDBJ databases">
        <title>Expanding the genomic diversity of Burkholderia species for the development of highly accurate diagnostics.</title>
        <authorList>
            <person name="Sahl J."/>
            <person name="Keim P."/>
            <person name="Wagner D."/>
        </authorList>
    </citation>
    <scope>NUCLEOTIDE SEQUENCE [LARGE SCALE GENOMIC DNA]</scope>
    <source>
        <strain evidence="1 2">MSMB2087WGS</strain>
    </source>
</reference>
<proteinExistence type="predicted"/>
<evidence type="ECO:0000313" key="2">
    <source>
        <dbReference type="Proteomes" id="UP000060630"/>
    </source>
</evidence>
<dbReference type="RefSeq" id="WP_060192343.1">
    <property type="nucleotide sequence ID" value="NZ_LPHD01000049.1"/>
</dbReference>